<protein>
    <submittedName>
        <fullName evidence="2">Uncharacterized protein</fullName>
    </submittedName>
</protein>
<evidence type="ECO:0000256" key="1">
    <source>
        <dbReference type="SAM" id="Phobius"/>
    </source>
</evidence>
<organism evidence="2 3">
    <name type="scientific">Setaria italica</name>
    <name type="common">Foxtail millet</name>
    <name type="synonym">Panicum italicum</name>
    <dbReference type="NCBI Taxonomy" id="4555"/>
    <lineage>
        <taxon>Eukaryota</taxon>
        <taxon>Viridiplantae</taxon>
        <taxon>Streptophyta</taxon>
        <taxon>Embryophyta</taxon>
        <taxon>Tracheophyta</taxon>
        <taxon>Spermatophyta</taxon>
        <taxon>Magnoliopsida</taxon>
        <taxon>Liliopsida</taxon>
        <taxon>Poales</taxon>
        <taxon>Poaceae</taxon>
        <taxon>PACMAD clade</taxon>
        <taxon>Panicoideae</taxon>
        <taxon>Panicodae</taxon>
        <taxon>Paniceae</taxon>
        <taxon>Cenchrinae</taxon>
        <taxon>Setaria</taxon>
    </lineage>
</organism>
<keyword evidence="1" id="KW-1133">Transmembrane helix</keyword>
<keyword evidence="3" id="KW-1185">Reference proteome</keyword>
<accession>K3ZPJ1</accession>
<name>K3ZPJ1_SETIT</name>
<keyword evidence="1" id="KW-0472">Membrane</keyword>
<sequence length="45" mass="5531">MGKQYQNFSFSAYLYVLHLEYVEIIITNFGLWYSWFLMSKNLPFK</sequence>
<evidence type="ECO:0000313" key="3">
    <source>
        <dbReference type="Proteomes" id="UP000004995"/>
    </source>
</evidence>
<dbReference type="EMBL" id="AGNK02005202">
    <property type="status" value="NOT_ANNOTATED_CDS"/>
    <property type="molecule type" value="Genomic_DNA"/>
</dbReference>
<evidence type="ECO:0000313" key="2">
    <source>
        <dbReference type="EnsemblPlants" id="KQK95633"/>
    </source>
</evidence>
<dbReference type="InParanoid" id="K3ZPJ1"/>
<dbReference type="HOGENOM" id="CLU_3208585_0_0_1"/>
<keyword evidence="1" id="KW-0812">Transmembrane</keyword>
<reference evidence="2" key="2">
    <citation type="submission" date="2018-08" db="UniProtKB">
        <authorList>
            <consortium name="EnsemblPlants"/>
        </authorList>
    </citation>
    <scope>IDENTIFICATION</scope>
    <source>
        <strain evidence="2">Yugu1</strain>
    </source>
</reference>
<dbReference type="EnsemblPlants" id="KQK95633">
    <property type="protein sequence ID" value="KQK95633"/>
    <property type="gene ID" value="SETIT_028521mg"/>
</dbReference>
<reference evidence="3" key="1">
    <citation type="journal article" date="2012" name="Nat. Biotechnol.">
        <title>Reference genome sequence of the model plant Setaria.</title>
        <authorList>
            <person name="Bennetzen J.L."/>
            <person name="Schmutz J."/>
            <person name="Wang H."/>
            <person name="Percifield R."/>
            <person name="Hawkins J."/>
            <person name="Pontaroli A.C."/>
            <person name="Estep M."/>
            <person name="Feng L."/>
            <person name="Vaughn J.N."/>
            <person name="Grimwood J."/>
            <person name="Jenkins J."/>
            <person name="Barry K."/>
            <person name="Lindquist E."/>
            <person name="Hellsten U."/>
            <person name="Deshpande S."/>
            <person name="Wang X."/>
            <person name="Wu X."/>
            <person name="Mitros T."/>
            <person name="Triplett J."/>
            <person name="Yang X."/>
            <person name="Ye C.Y."/>
            <person name="Mauro-Herrera M."/>
            <person name="Wang L."/>
            <person name="Li P."/>
            <person name="Sharma M."/>
            <person name="Sharma R."/>
            <person name="Ronald P.C."/>
            <person name="Panaud O."/>
            <person name="Kellogg E.A."/>
            <person name="Brutnell T.P."/>
            <person name="Doust A.N."/>
            <person name="Tuskan G.A."/>
            <person name="Rokhsar D."/>
            <person name="Devos K.M."/>
        </authorList>
    </citation>
    <scope>NUCLEOTIDE SEQUENCE [LARGE SCALE GENOMIC DNA]</scope>
    <source>
        <strain evidence="3">cv. Yugu1</strain>
    </source>
</reference>
<feature type="transmembrane region" description="Helical" evidence="1">
    <location>
        <begin position="12"/>
        <end position="35"/>
    </location>
</feature>
<dbReference type="AlphaFoldDB" id="K3ZPJ1"/>
<dbReference type="Proteomes" id="UP000004995">
    <property type="component" value="Unassembled WGS sequence"/>
</dbReference>
<proteinExistence type="predicted"/>
<dbReference type="Gramene" id="KQK95633">
    <property type="protein sequence ID" value="KQK95633"/>
    <property type="gene ID" value="SETIT_028521mg"/>
</dbReference>